<keyword evidence="4" id="KW-0479">Metal-binding</keyword>
<dbReference type="NCBIfam" id="TIGR00003">
    <property type="entry name" value="copper ion binding protein"/>
    <property type="match status" value="1"/>
</dbReference>
<dbReference type="Pfam" id="PF00403">
    <property type="entry name" value="HMA"/>
    <property type="match status" value="1"/>
</dbReference>
<dbReference type="InterPro" id="IPR036163">
    <property type="entry name" value="HMA_dom_sf"/>
</dbReference>
<evidence type="ECO:0000259" key="8">
    <source>
        <dbReference type="PROSITE" id="PS50846"/>
    </source>
</evidence>
<evidence type="ECO:0000313" key="10">
    <source>
        <dbReference type="EMBL" id="NMK97976.1"/>
    </source>
</evidence>
<evidence type="ECO:0000256" key="4">
    <source>
        <dbReference type="ARBA" id="ARBA00022723"/>
    </source>
</evidence>
<comment type="subcellular location">
    <subcellularLocation>
        <location evidence="1">Cytoplasm</location>
    </subcellularLocation>
</comment>
<evidence type="ECO:0000313" key="11">
    <source>
        <dbReference type="Proteomes" id="UP000538955"/>
    </source>
</evidence>
<dbReference type="PANTHER" id="PTHR46594">
    <property type="entry name" value="P-TYPE CATION-TRANSPORTING ATPASE"/>
    <property type="match status" value="1"/>
</dbReference>
<dbReference type="Proteomes" id="UP000550736">
    <property type="component" value="Unassembled WGS sequence"/>
</dbReference>
<dbReference type="InterPro" id="IPR017969">
    <property type="entry name" value="Heavy-metal-associated_CS"/>
</dbReference>
<comment type="function">
    <text evidence="7">Chaperone that serves for the intracellular sequestration and transport of Cu(+). Delivers Cu(+) to the copper-exporting P-type ATPase A (CopA).</text>
</comment>
<proteinExistence type="predicted"/>
<evidence type="ECO:0000313" key="12">
    <source>
        <dbReference type="Proteomes" id="UP000550736"/>
    </source>
</evidence>
<evidence type="ECO:0000256" key="2">
    <source>
        <dbReference type="ARBA" id="ARBA00015313"/>
    </source>
</evidence>
<reference evidence="11 12" key="1">
    <citation type="submission" date="2020-04" db="EMBL/GenBank/DDBJ databases">
        <title>The Epidemiology and Molecular Characteristics of Linezolid-Resistant Staphylococcus capitis in Huashan Hospital, Shanghai.</title>
        <authorList>
            <person name="Ding L."/>
            <person name="Li P."/>
            <person name="Yang Y."/>
            <person name="Lin D."/>
            <person name="Xu X."/>
        </authorList>
    </citation>
    <scope>NUCLEOTIDE SEQUENCE [LARGE SCALE GENOMIC DNA]</scope>
    <source>
        <strain evidence="10 12">12-86</strain>
        <strain evidence="9 11">17-84</strain>
    </source>
</reference>
<dbReference type="AlphaFoldDB" id="A0A7X9WB67"/>
<sequence>MTQEIIQVEGMSCQHCKNSVESALANLNGVQSAEVNLEENNVRVEFDDSKVNITQMKDAIEDQGYDAK</sequence>
<dbReference type="NCBIfam" id="NF033795">
    <property type="entry name" value="chaper_CopZ_Bs"/>
    <property type="match status" value="1"/>
</dbReference>
<keyword evidence="3" id="KW-0963">Cytoplasm</keyword>
<dbReference type="PROSITE" id="PS50846">
    <property type="entry name" value="HMA_2"/>
    <property type="match status" value="1"/>
</dbReference>
<feature type="domain" description="HMA" evidence="8">
    <location>
        <begin position="2"/>
        <end position="68"/>
    </location>
</feature>
<evidence type="ECO:0000256" key="6">
    <source>
        <dbReference type="ARBA" id="ARBA00023186"/>
    </source>
</evidence>
<dbReference type="InterPro" id="IPR049740">
    <property type="entry name" value="CopZ"/>
</dbReference>
<evidence type="ECO:0000256" key="3">
    <source>
        <dbReference type="ARBA" id="ARBA00022490"/>
    </source>
</evidence>
<dbReference type="GO" id="GO:0005737">
    <property type="term" value="C:cytoplasm"/>
    <property type="evidence" value="ECO:0007669"/>
    <property type="project" value="UniProtKB-SubCell"/>
</dbReference>
<dbReference type="CDD" id="cd00371">
    <property type="entry name" value="HMA"/>
    <property type="match status" value="1"/>
</dbReference>
<dbReference type="Proteomes" id="UP000538955">
    <property type="component" value="Unassembled WGS sequence"/>
</dbReference>
<dbReference type="FunFam" id="3.30.70.100:FF:000005">
    <property type="entry name" value="Copper-exporting P-type ATPase A"/>
    <property type="match status" value="1"/>
</dbReference>
<name>A0A7X9WB67_STACP</name>
<keyword evidence="5" id="KW-0186">Copper</keyword>
<dbReference type="InterPro" id="IPR001802">
    <property type="entry name" value="MerP/CopZ"/>
</dbReference>
<dbReference type="GO" id="GO:0005507">
    <property type="term" value="F:copper ion binding"/>
    <property type="evidence" value="ECO:0007669"/>
    <property type="project" value="InterPro"/>
</dbReference>
<accession>A0A7X9WB67</accession>
<dbReference type="PRINTS" id="PR00946">
    <property type="entry name" value="HGSCAVENGER"/>
</dbReference>
<evidence type="ECO:0000313" key="9">
    <source>
        <dbReference type="EMBL" id="NMK54852.1"/>
    </source>
</evidence>
<protein>
    <recommendedName>
        <fullName evidence="2">Copper chaperone CopZ</fullName>
    </recommendedName>
</protein>
<evidence type="ECO:0000256" key="7">
    <source>
        <dbReference type="ARBA" id="ARBA00025138"/>
    </source>
</evidence>
<dbReference type="PANTHER" id="PTHR46594:SF4">
    <property type="entry name" value="P-TYPE CATION-TRANSPORTING ATPASE"/>
    <property type="match status" value="1"/>
</dbReference>
<dbReference type="EMBL" id="JABBLX010000023">
    <property type="protein sequence ID" value="NMK97976.1"/>
    <property type="molecule type" value="Genomic_DNA"/>
</dbReference>
<organism evidence="10 12">
    <name type="scientific">Staphylococcus capitis</name>
    <dbReference type="NCBI Taxonomy" id="29388"/>
    <lineage>
        <taxon>Bacteria</taxon>
        <taxon>Bacillati</taxon>
        <taxon>Bacillota</taxon>
        <taxon>Bacilli</taxon>
        <taxon>Bacillales</taxon>
        <taxon>Staphylococcaceae</taxon>
        <taxon>Staphylococcus</taxon>
    </lineage>
</organism>
<dbReference type="InterPro" id="IPR006121">
    <property type="entry name" value="HMA_dom"/>
</dbReference>
<evidence type="ECO:0000256" key="1">
    <source>
        <dbReference type="ARBA" id="ARBA00004496"/>
    </source>
</evidence>
<dbReference type="SUPFAM" id="SSF55008">
    <property type="entry name" value="HMA, heavy metal-associated domain"/>
    <property type="match status" value="1"/>
</dbReference>
<dbReference type="PROSITE" id="PS01047">
    <property type="entry name" value="HMA_1"/>
    <property type="match status" value="1"/>
</dbReference>
<gene>
    <name evidence="10" type="primary">copZ</name>
    <name evidence="10" type="ORF">HHM13_07710</name>
    <name evidence="9" type="ORF">HHM24_08965</name>
</gene>
<dbReference type="RefSeq" id="WP_030058741.1">
    <property type="nucleotide sequence ID" value="NZ_AP014956.1"/>
</dbReference>
<dbReference type="InterPro" id="IPR006122">
    <property type="entry name" value="HMA_Cu_ion-bd"/>
</dbReference>
<comment type="caution">
    <text evidence="10">The sequence shown here is derived from an EMBL/GenBank/DDBJ whole genome shotgun (WGS) entry which is preliminary data.</text>
</comment>
<dbReference type="EMBL" id="JABBMI010000069">
    <property type="protein sequence ID" value="NMK54852.1"/>
    <property type="molecule type" value="Genomic_DNA"/>
</dbReference>
<evidence type="ECO:0000256" key="5">
    <source>
        <dbReference type="ARBA" id="ARBA00023008"/>
    </source>
</evidence>
<dbReference type="Gene3D" id="3.30.70.100">
    <property type="match status" value="1"/>
</dbReference>
<keyword evidence="6" id="KW-0143">Chaperone</keyword>
<keyword evidence="11" id="KW-1185">Reference proteome</keyword>